<dbReference type="InterPro" id="IPR001628">
    <property type="entry name" value="Znf_hrmn_rcpt"/>
</dbReference>
<feature type="region of interest" description="Disordered" evidence="10">
    <location>
        <begin position="220"/>
        <end position="242"/>
    </location>
</feature>
<feature type="domain" description="Nuclear receptor" evidence="11">
    <location>
        <begin position="27"/>
        <end position="150"/>
    </location>
</feature>
<evidence type="ECO:0000256" key="1">
    <source>
        <dbReference type="ARBA" id="ARBA00008092"/>
    </source>
</evidence>
<keyword evidence="4" id="KW-0862">Zinc</keyword>
<dbReference type="InterPro" id="IPR000536">
    <property type="entry name" value="Nucl_hrmn_rcpt_lig-bd"/>
</dbReference>
<dbReference type="PANTHER" id="PTHR24082:SF39">
    <property type="entry name" value="NUCLEAR RECEPTOR SUBFAMILY 1 GROUP I MEMBER 2"/>
    <property type="match status" value="1"/>
</dbReference>
<dbReference type="SUPFAM" id="SSF57716">
    <property type="entry name" value="Glucocorticoid receptor-like (DNA-binding domain)"/>
    <property type="match status" value="2"/>
</dbReference>
<dbReference type="AlphaFoldDB" id="A0A8T2PGK4"/>
<dbReference type="InterPro" id="IPR001728">
    <property type="entry name" value="ThyrH_rcpt"/>
</dbReference>
<dbReference type="FunFam" id="1.10.565.10:FF:000024">
    <property type="entry name" value="Nuclear receptor subfamily 1 group I member 2"/>
    <property type="match status" value="1"/>
</dbReference>
<dbReference type="GO" id="GO:0008270">
    <property type="term" value="F:zinc ion binding"/>
    <property type="evidence" value="ECO:0007669"/>
    <property type="project" value="UniProtKB-KW"/>
</dbReference>
<evidence type="ECO:0008006" key="15">
    <source>
        <dbReference type="Google" id="ProtNLM"/>
    </source>
</evidence>
<dbReference type="InterPro" id="IPR050234">
    <property type="entry name" value="Nuclear_hormone_rcpt_NR1"/>
</dbReference>
<dbReference type="Gene3D" id="3.30.50.10">
    <property type="entry name" value="Erythroid Transcription Factor GATA-1, subunit A"/>
    <property type="match status" value="1"/>
</dbReference>
<dbReference type="PRINTS" id="PR00047">
    <property type="entry name" value="STROIDFINGER"/>
</dbReference>
<dbReference type="PANTHER" id="PTHR24082">
    <property type="entry name" value="NUCLEAR HORMONE RECEPTOR"/>
    <property type="match status" value="1"/>
</dbReference>
<dbReference type="OrthoDB" id="6355676at2759"/>
<evidence type="ECO:0000256" key="8">
    <source>
        <dbReference type="ARBA" id="ARBA00023170"/>
    </source>
</evidence>
<feature type="compositionally biased region" description="Low complexity" evidence="10">
    <location>
        <begin position="225"/>
        <end position="240"/>
    </location>
</feature>
<accession>A0A8T2PGK4</accession>
<evidence type="ECO:0000313" key="14">
    <source>
        <dbReference type="Proteomes" id="UP000824540"/>
    </source>
</evidence>
<evidence type="ECO:0000256" key="7">
    <source>
        <dbReference type="ARBA" id="ARBA00023163"/>
    </source>
</evidence>
<keyword evidence="3" id="KW-0863">Zinc-finger</keyword>
<keyword evidence="2" id="KW-0479">Metal-binding</keyword>
<dbReference type="InterPro" id="IPR013088">
    <property type="entry name" value="Znf_NHR/GATA"/>
</dbReference>
<feature type="region of interest" description="Disordered" evidence="10">
    <location>
        <begin position="1"/>
        <end position="25"/>
    </location>
</feature>
<dbReference type="GO" id="GO:0000978">
    <property type="term" value="F:RNA polymerase II cis-regulatory region sequence-specific DNA binding"/>
    <property type="evidence" value="ECO:0007669"/>
    <property type="project" value="TreeGrafter"/>
</dbReference>
<keyword evidence="8" id="KW-0675">Receptor</keyword>
<keyword evidence="9" id="KW-0539">Nucleus</keyword>
<dbReference type="SMART" id="SM00399">
    <property type="entry name" value="ZnF_C4"/>
    <property type="match status" value="1"/>
</dbReference>
<evidence type="ECO:0000256" key="3">
    <source>
        <dbReference type="ARBA" id="ARBA00022771"/>
    </source>
</evidence>
<dbReference type="PROSITE" id="PS51843">
    <property type="entry name" value="NR_LBD"/>
    <property type="match status" value="1"/>
</dbReference>
<keyword evidence="6" id="KW-0238">DNA-binding</keyword>
<dbReference type="PROSITE" id="PS51030">
    <property type="entry name" value="NUCLEAR_REC_DBD_2"/>
    <property type="match status" value="1"/>
</dbReference>
<keyword evidence="5" id="KW-0805">Transcription regulation</keyword>
<keyword evidence="7" id="KW-0804">Transcription</keyword>
<evidence type="ECO:0000259" key="12">
    <source>
        <dbReference type="PROSITE" id="PS51843"/>
    </source>
</evidence>
<dbReference type="GO" id="GO:0030154">
    <property type="term" value="P:cell differentiation"/>
    <property type="evidence" value="ECO:0007669"/>
    <property type="project" value="TreeGrafter"/>
</dbReference>
<dbReference type="Proteomes" id="UP000824540">
    <property type="component" value="Unassembled WGS sequence"/>
</dbReference>
<evidence type="ECO:0000256" key="6">
    <source>
        <dbReference type="ARBA" id="ARBA00023125"/>
    </source>
</evidence>
<keyword evidence="14" id="KW-1185">Reference proteome</keyword>
<dbReference type="InterPro" id="IPR001723">
    <property type="entry name" value="Nuclear_hrmn_rcpt"/>
</dbReference>
<feature type="compositionally biased region" description="Acidic residues" evidence="10">
    <location>
        <begin position="14"/>
        <end position="24"/>
    </location>
</feature>
<protein>
    <recommendedName>
        <fullName evidence="15">Nuclear receptor subfamily 1 group I member 2</fullName>
    </recommendedName>
</protein>
<gene>
    <name evidence="13" type="ORF">JZ751_029089</name>
</gene>
<evidence type="ECO:0000256" key="4">
    <source>
        <dbReference type="ARBA" id="ARBA00022833"/>
    </source>
</evidence>
<dbReference type="GO" id="GO:0000122">
    <property type="term" value="P:negative regulation of transcription by RNA polymerase II"/>
    <property type="evidence" value="ECO:0007669"/>
    <property type="project" value="TreeGrafter"/>
</dbReference>
<dbReference type="InterPro" id="IPR035500">
    <property type="entry name" value="NHR-like_dom_sf"/>
</dbReference>
<evidence type="ECO:0000256" key="10">
    <source>
        <dbReference type="SAM" id="MobiDB-lite"/>
    </source>
</evidence>
<dbReference type="EMBL" id="JAFBMS010000010">
    <property type="protein sequence ID" value="KAG9348772.1"/>
    <property type="molecule type" value="Genomic_DNA"/>
</dbReference>
<dbReference type="PRINTS" id="PR00398">
    <property type="entry name" value="STRDHORMONER"/>
</dbReference>
<dbReference type="SMART" id="SM00430">
    <property type="entry name" value="HOLI"/>
    <property type="match status" value="1"/>
</dbReference>
<dbReference type="Pfam" id="PF00104">
    <property type="entry name" value="Hormone_recep"/>
    <property type="match status" value="1"/>
</dbReference>
<dbReference type="PRINTS" id="PR00546">
    <property type="entry name" value="THYROIDHORMR"/>
</dbReference>
<evidence type="ECO:0000256" key="2">
    <source>
        <dbReference type="ARBA" id="ARBA00022723"/>
    </source>
</evidence>
<organism evidence="13 14">
    <name type="scientific">Albula glossodonta</name>
    <name type="common">roundjaw bonefish</name>
    <dbReference type="NCBI Taxonomy" id="121402"/>
    <lineage>
        <taxon>Eukaryota</taxon>
        <taxon>Metazoa</taxon>
        <taxon>Chordata</taxon>
        <taxon>Craniata</taxon>
        <taxon>Vertebrata</taxon>
        <taxon>Euteleostomi</taxon>
        <taxon>Actinopterygii</taxon>
        <taxon>Neopterygii</taxon>
        <taxon>Teleostei</taxon>
        <taxon>Albuliformes</taxon>
        <taxon>Albulidae</taxon>
        <taxon>Albula</taxon>
    </lineage>
</organism>
<comment type="caution">
    <text evidence="13">The sequence shown here is derived from an EMBL/GenBank/DDBJ whole genome shotgun (WGS) entry which is preliminary data.</text>
</comment>
<reference evidence="13" key="1">
    <citation type="thesis" date="2021" institute="BYU ScholarsArchive" country="Provo, UT, USA">
        <title>Applications of and Algorithms for Genome Assembly and Genomic Analyses with an Emphasis on Marine Teleosts.</title>
        <authorList>
            <person name="Pickett B.D."/>
        </authorList>
    </citation>
    <scope>NUCLEOTIDE SEQUENCE</scope>
    <source>
        <strain evidence="13">HI-2016</strain>
    </source>
</reference>
<dbReference type="SUPFAM" id="SSF48508">
    <property type="entry name" value="Nuclear receptor ligand-binding domain"/>
    <property type="match status" value="1"/>
</dbReference>
<sequence length="446" mass="51299">MSNQECGGWRLSEQEEEDEDDEKDEEPKVCQVCGDRATGYHFNAMTCEGCKGFFSITMRRDKLRYTKLMNHLLCGTLAGENQSAQSKCPSNSVATTTTTTKKQRAMKRPVKFTCPFQNACLITKSNRRQCQACRLRKCKEIGMLKELIMSDEEVEKRRRLIKVKRTQLEPVILTPQQEGIIQELLEAQRKTFDLTFSCFKQFRPIDRTLAPMVMRVPPDSGFGGSDDCPSSSSSSSLSSDEVGRSDRKFSMLPHVADLSTYMIQQIIDFAKILPSFRELAIEDQISLLKGATFEVCQIRFNMLFNEKTGKWECGPLTYCMDDAARAGFQRHLLDPLMKFHYTLRNLQLNESEYVLMQAMSLFSPDRPGVMQHAMVDKLQETFALTLKTYIDTQRMSPEKHLLYPRIMACLTEMRTMNEEYTKQLLQIQDIQPDVTPLMMEVVRKDT</sequence>
<dbReference type="Pfam" id="PF00105">
    <property type="entry name" value="zf-C4"/>
    <property type="match status" value="2"/>
</dbReference>
<dbReference type="GO" id="GO:0045944">
    <property type="term" value="P:positive regulation of transcription by RNA polymerase II"/>
    <property type="evidence" value="ECO:0007669"/>
    <property type="project" value="TreeGrafter"/>
</dbReference>
<comment type="similarity">
    <text evidence="1">Belongs to the nuclear hormone receptor family. NR1 subfamily.</text>
</comment>
<feature type="domain" description="NR LBD" evidence="12">
    <location>
        <begin position="176"/>
        <end position="446"/>
    </location>
</feature>
<dbReference type="CDD" id="cd06934">
    <property type="entry name" value="NR_LBD_PXR_like"/>
    <property type="match status" value="1"/>
</dbReference>
<evidence type="ECO:0000313" key="13">
    <source>
        <dbReference type="EMBL" id="KAG9348772.1"/>
    </source>
</evidence>
<evidence type="ECO:0000259" key="11">
    <source>
        <dbReference type="PROSITE" id="PS51030"/>
    </source>
</evidence>
<evidence type="ECO:0000256" key="5">
    <source>
        <dbReference type="ARBA" id="ARBA00023015"/>
    </source>
</evidence>
<dbReference type="Gene3D" id="1.10.565.10">
    <property type="entry name" value="Retinoid X Receptor"/>
    <property type="match status" value="1"/>
</dbReference>
<evidence type="ECO:0000256" key="9">
    <source>
        <dbReference type="ARBA" id="ARBA00023242"/>
    </source>
</evidence>
<name>A0A8T2PGK4_9TELE</name>
<dbReference type="GO" id="GO:0004879">
    <property type="term" value="F:nuclear receptor activity"/>
    <property type="evidence" value="ECO:0007669"/>
    <property type="project" value="InterPro"/>
</dbReference>
<proteinExistence type="inferred from homology"/>